<evidence type="ECO:0008006" key="3">
    <source>
        <dbReference type="Google" id="ProtNLM"/>
    </source>
</evidence>
<protein>
    <recommendedName>
        <fullName evidence="3">Htaa domain-containing protein</fullName>
    </recommendedName>
</protein>
<proteinExistence type="predicted"/>
<accession>A0ABP9CKW8</accession>
<comment type="caution">
    <text evidence="1">The sequence shown here is derived from an EMBL/GenBank/DDBJ whole genome shotgun (WGS) entry which is preliminary data.</text>
</comment>
<dbReference type="RefSeq" id="WP_345424992.1">
    <property type="nucleotide sequence ID" value="NZ_BAABHO010000087.1"/>
</dbReference>
<reference evidence="2" key="1">
    <citation type="journal article" date="2019" name="Int. J. Syst. Evol. Microbiol.">
        <title>The Global Catalogue of Microorganisms (GCM) 10K type strain sequencing project: providing services to taxonomists for standard genome sequencing and annotation.</title>
        <authorList>
            <consortium name="The Broad Institute Genomics Platform"/>
            <consortium name="The Broad Institute Genome Sequencing Center for Infectious Disease"/>
            <person name="Wu L."/>
            <person name="Ma J."/>
        </authorList>
    </citation>
    <scope>NUCLEOTIDE SEQUENCE [LARGE SCALE GENOMIC DNA]</scope>
    <source>
        <strain evidence="2">JCM 17979</strain>
    </source>
</reference>
<gene>
    <name evidence="1" type="ORF">GCM10023200_59050</name>
</gene>
<name>A0ABP9CKW8_9PSEU</name>
<organism evidence="1 2">
    <name type="scientific">Actinomycetospora chlora</name>
    <dbReference type="NCBI Taxonomy" id="663608"/>
    <lineage>
        <taxon>Bacteria</taxon>
        <taxon>Bacillati</taxon>
        <taxon>Actinomycetota</taxon>
        <taxon>Actinomycetes</taxon>
        <taxon>Pseudonocardiales</taxon>
        <taxon>Pseudonocardiaceae</taxon>
        <taxon>Actinomycetospora</taxon>
    </lineage>
</organism>
<dbReference type="EMBL" id="BAABHO010000087">
    <property type="protein sequence ID" value="GAA4813440.1"/>
    <property type="molecule type" value="Genomic_DNA"/>
</dbReference>
<dbReference type="Proteomes" id="UP001500928">
    <property type="component" value="Unassembled WGS sequence"/>
</dbReference>
<evidence type="ECO:0000313" key="2">
    <source>
        <dbReference type="Proteomes" id="UP001500928"/>
    </source>
</evidence>
<keyword evidence="2" id="KW-1185">Reference proteome</keyword>
<evidence type="ECO:0000313" key="1">
    <source>
        <dbReference type="EMBL" id="GAA4813440.1"/>
    </source>
</evidence>
<sequence>MRRQIWQLRFRPEAAPPSGEPPTFEVKSGPGTVVLLDGDADIAVPGTASYVTTVTMLDETALLERGTLTLDGGTLELSTIGTGVLEPGLDAGSLRGAVIWRLEGTGRWAGVTGMLSSVFGGHPEQGTVVEDQVAHLYYP</sequence>